<keyword evidence="3" id="KW-1185">Reference proteome</keyword>
<organism evidence="2 3">
    <name type="scientific">Jannaschia helgolandensis</name>
    <dbReference type="NCBI Taxonomy" id="188906"/>
    <lineage>
        <taxon>Bacteria</taxon>
        <taxon>Pseudomonadati</taxon>
        <taxon>Pseudomonadota</taxon>
        <taxon>Alphaproteobacteria</taxon>
        <taxon>Rhodobacterales</taxon>
        <taxon>Roseobacteraceae</taxon>
        <taxon>Jannaschia</taxon>
    </lineage>
</organism>
<dbReference type="STRING" id="188906.SAMN04488526_0362"/>
<keyword evidence="1" id="KW-0472">Membrane</keyword>
<evidence type="ECO:0000313" key="3">
    <source>
        <dbReference type="Proteomes" id="UP000199283"/>
    </source>
</evidence>
<dbReference type="AlphaFoldDB" id="A0A1H7GB03"/>
<keyword evidence="1" id="KW-1133">Transmembrane helix</keyword>
<dbReference type="EMBL" id="FNZQ01000001">
    <property type="protein sequence ID" value="SEK35319.1"/>
    <property type="molecule type" value="Genomic_DNA"/>
</dbReference>
<accession>A0A1H7GB03</accession>
<evidence type="ECO:0000313" key="2">
    <source>
        <dbReference type="EMBL" id="SEK35319.1"/>
    </source>
</evidence>
<keyword evidence="1" id="KW-0812">Transmembrane</keyword>
<protein>
    <submittedName>
        <fullName evidence="2">Uncharacterized protein</fullName>
    </submittedName>
</protein>
<feature type="transmembrane region" description="Helical" evidence="1">
    <location>
        <begin position="9"/>
        <end position="27"/>
    </location>
</feature>
<name>A0A1H7GB03_9RHOB</name>
<dbReference type="Proteomes" id="UP000199283">
    <property type="component" value="Unassembled WGS sequence"/>
</dbReference>
<gene>
    <name evidence="2" type="ORF">SAMN04488526_0362</name>
</gene>
<reference evidence="2 3" key="1">
    <citation type="submission" date="2016-10" db="EMBL/GenBank/DDBJ databases">
        <authorList>
            <person name="de Groot N.N."/>
        </authorList>
    </citation>
    <scope>NUCLEOTIDE SEQUENCE [LARGE SCALE GENOMIC DNA]</scope>
    <source>
        <strain evidence="2 3">DSM 14858</strain>
    </source>
</reference>
<proteinExistence type="predicted"/>
<sequence length="39" mass="4494">MNRETLRRLALRAVIAVALGASLWLLSDTLLERTRTEQR</sequence>
<evidence type="ECO:0000256" key="1">
    <source>
        <dbReference type="SAM" id="Phobius"/>
    </source>
</evidence>